<keyword evidence="5" id="KW-1185">Reference proteome</keyword>
<dbReference type="Proteomes" id="UP000001973">
    <property type="component" value="Chromosome"/>
</dbReference>
<dbReference type="AlphaFoldDB" id="O69922"/>
<evidence type="ECO:0000259" key="3">
    <source>
        <dbReference type="SMART" id="SM00331"/>
    </source>
</evidence>
<dbReference type="PANTHER" id="PTHR43156:SF2">
    <property type="entry name" value="STAGE II SPORULATION PROTEIN E"/>
    <property type="match status" value="1"/>
</dbReference>
<dbReference type="PaxDb" id="100226-SCO6390"/>
<feature type="transmembrane region" description="Helical" evidence="2">
    <location>
        <begin position="12"/>
        <end position="34"/>
    </location>
</feature>
<reference evidence="4 5" key="1">
    <citation type="journal article" date="1996" name="Mol. Microbiol.">
        <title>A set of ordered cosmids and a detailed genetic and physical map for the 8 Mb Streptomyces coelicolor A3(2) chromosome.</title>
        <authorList>
            <person name="Redenbach M."/>
            <person name="Kieser H.M."/>
            <person name="Denapaite D."/>
            <person name="Eichner A."/>
            <person name="Cullum J."/>
            <person name="Kinashi H."/>
            <person name="Hopwood D.A."/>
        </authorList>
    </citation>
    <scope>NUCLEOTIDE SEQUENCE [LARGE SCALE GENOMIC DNA]</scope>
    <source>
        <strain evidence="5">ATCC BAA-471 / A3(2) / M145</strain>
    </source>
</reference>
<evidence type="ECO:0000313" key="4">
    <source>
        <dbReference type="EMBL" id="CAA19601.1"/>
    </source>
</evidence>
<organism evidence="4 5">
    <name type="scientific">Streptomyces coelicolor (strain ATCC BAA-471 / A3(2) / M145)</name>
    <dbReference type="NCBI Taxonomy" id="100226"/>
    <lineage>
        <taxon>Bacteria</taxon>
        <taxon>Bacillati</taxon>
        <taxon>Actinomycetota</taxon>
        <taxon>Actinomycetes</taxon>
        <taxon>Kitasatosporales</taxon>
        <taxon>Streptomycetaceae</taxon>
        <taxon>Streptomyces</taxon>
        <taxon>Streptomyces albidoflavus group</taxon>
    </lineage>
</organism>
<dbReference type="PANTHER" id="PTHR43156">
    <property type="entry name" value="STAGE II SPORULATION PROTEIN E-RELATED"/>
    <property type="match status" value="1"/>
</dbReference>
<evidence type="ECO:0000256" key="2">
    <source>
        <dbReference type="SAM" id="Phobius"/>
    </source>
</evidence>
<feature type="transmembrane region" description="Helical" evidence="2">
    <location>
        <begin position="89"/>
        <end position="107"/>
    </location>
</feature>
<dbReference type="FunFam" id="3.60.40.10:FF:000058">
    <property type="entry name" value="Stage II sporulation protein E"/>
    <property type="match status" value="1"/>
</dbReference>
<feature type="domain" description="PPM-type phosphatase" evidence="3">
    <location>
        <begin position="140"/>
        <end position="365"/>
    </location>
</feature>
<evidence type="ECO:0000256" key="1">
    <source>
        <dbReference type="ARBA" id="ARBA00022801"/>
    </source>
</evidence>
<dbReference type="GO" id="GO:0016791">
    <property type="term" value="F:phosphatase activity"/>
    <property type="evidence" value="ECO:0000318"/>
    <property type="project" value="GO_Central"/>
</dbReference>
<keyword evidence="2" id="KW-0472">Membrane</keyword>
<dbReference type="EMBL" id="AL939127">
    <property type="protein sequence ID" value="CAA19601.1"/>
    <property type="molecule type" value="Genomic_DNA"/>
</dbReference>
<accession>O69922</accession>
<name>O69922_STRCO</name>
<dbReference type="Gene3D" id="3.60.40.10">
    <property type="entry name" value="PPM-type phosphatase domain"/>
    <property type="match status" value="1"/>
</dbReference>
<dbReference type="HOGENOM" id="CLU_045535_1_1_11"/>
<dbReference type="InterPro" id="IPR052016">
    <property type="entry name" value="Bact_Sigma-Reg"/>
</dbReference>
<dbReference type="InterPro" id="IPR036457">
    <property type="entry name" value="PPM-type-like_dom_sf"/>
</dbReference>
<protein>
    <submittedName>
        <fullName evidence="4">Integral membrane protein</fullName>
    </submittedName>
</protein>
<dbReference type="SMART" id="SM00331">
    <property type="entry name" value="PP2C_SIG"/>
    <property type="match status" value="1"/>
</dbReference>
<dbReference type="eggNOG" id="COG2208">
    <property type="taxonomic scope" value="Bacteria"/>
</dbReference>
<evidence type="ECO:0000313" key="5">
    <source>
        <dbReference type="Proteomes" id="UP000001973"/>
    </source>
</evidence>
<dbReference type="OrthoDB" id="311904at2"/>
<dbReference type="KEGG" id="sco:SCO6390"/>
<dbReference type="Pfam" id="PF07228">
    <property type="entry name" value="SpoIIE"/>
    <property type="match status" value="1"/>
</dbReference>
<dbReference type="EMBL" id="AL645882">
    <property type="protein sequence ID" value="CAA19601.1"/>
    <property type="molecule type" value="Genomic_DNA"/>
</dbReference>
<dbReference type="PhylomeDB" id="O69922"/>
<dbReference type="InParanoid" id="O69922"/>
<dbReference type="STRING" id="100226.gene:17764049"/>
<gene>
    <name evidence="4" type="ordered locus">SCO6390</name>
    <name evidence="4" type="ORF">SC3C8.09</name>
</gene>
<keyword evidence="1" id="KW-0378">Hydrolase</keyword>
<keyword evidence="2" id="KW-1133">Transmembrane helix</keyword>
<proteinExistence type="predicted"/>
<dbReference type="SUPFAM" id="SSF81606">
    <property type="entry name" value="PP2C-like"/>
    <property type="match status" value="1"/>
</dbReference>
<reference evidence="4 5" key="2">
    <citation type="journal article" date="2002" name="Nature">
        <title>Complete genome sequence of the model actinomycete Streptomyces coelicolor A3(2).</title>
        <authorList>
            <person name="Bentley S.D."/>
            <person name="Chater K.F."/>
            <person name="Cerdeno-Tarraga A.M."/>
            <person name="Challis G.L."/>
            <person name="Thomson N.R."/>
            <person name="James K.D."/>
            <person name="Harris D.E."/>
            <person name="Quail M.A."/>
            <person name="Kieser H."/>
            <person name="Harper D."/>
            <person name="Bateman A."/>
            <person name="Brown S."/>
            <person name="Chandra G."/>
            <person name="Chen C.W."/>
            <person name="Collins M."/>
            <person name="Cronin A."/>
            <person name="Fraser A."/>
            <person name="Goble A."/>
            <person name="Hidalgo J."/>
            <person name="Hornsby T."/>
            <person name="Howarth S."/>
            <person name="Huang C.H."/>
            <person name="Kieser T."/>
            <person name="Larke L."/>
            <person name="Murphy L."/>
            <person name="Oliver K."/>
            <person name="O'Neil S."/>
            <person name="Rabbinowitsch E."/>
            <person name="Rajandream M.A."/>
            <person name="Rutherford K."/>
            <person name="Rutter S."/>
            <person name="Seeger K."/>
            <person name="Saunders D."/>
            <person name="Sharp S."/>
            <person name="Squares R."/>
            <person name="Squares S."/>
            <person name="Taylor K."/>
            <person name="Warren T."/>
            <person name="Wietzorrek A."/>
            <person name="Woodward J."/>
            <person name="Barrell B.G."/>
            <person name="Parkhill J."/>
            <person name="Hopwood D.A."/>
        </authorList>
    </citation>
    <scope>NUCLEOTIDE SEQUENCE [LARGE SCALE GENOMIC DNA]</scope>
    <source>
        <strain evidence="5">ATCC BAA-471 / A3(2) / M145</strain>
    </source>
</reference>
<feature type="transmembrane region" description="Helical" evidence="2">
    <location>
        <begin position="40"/>
        <end position="57"/>
    </location>
</feature>
<sequence length="367" mass="39382">MDRFQAGDLPDRTARMAVGAAVALVLVIILADVISPKGVYLSPMLVVAPALTTAFAGPRLTAGVALVAIAAQMVAASLTGSALSAARLWQLSALVVVSILLIFFSYVRQRRARQLSRARRVAEAAQRVLLRPPPERVGPLRIGWQYLTAEDDTQFGGDLFAVTRRRPDSSRVIIGDVRGHGLPAISEASAALGSFREAARRCARLDELALILEESIGWDLEEGGEGPGQEDEHFVTALLLDLPDAHDHASMISCGHSPPLLVHSDGRVTTAHCDPAPPLGLGYLSLTGVRIQTVEYAVGDTLLLYTDGVIEARSPQGEFYPLAKRVRSFPYSESPEVLLKRLRQDLLAHTGGHLSDDAALLAVTRAN</sequence>
<dbReference type="PIR" id="T34884">
    <property type="entry name" value="T34884"/>
</dbReference>
<keyword evidence="2" id="KW-0812">Transmembrane</keyword>
<dbReference type="InterPro" id="IPR001932">
    <property type="entry name" value="PPM-type_phosphatase-like_dom"/>
</dbReference>